<keyword evidence="2" id="KW-1185">Reference proteome</keyword>
<sequence>MPALTYLMVENPLGAIGMKVPGLAMPTKAGVDNLLKPIERVTGNETNLTSLAPFGAKGGRYVNRATNIDANIPARTFAADTVENRQTITKLFAKAGRSPSLRVAMPSSLRSGLRYLTNHCTNTDYYCDTVILYGHGSPGEINLGLGKISVGPRLETDDKGYKQRKNVREAFGLDNPDGTTKRIRALSAHNIEEWIAEFQSNLFLGPGGSPHEFFTLFLIGCNVGAGITKDMAKTLSKALGFKTFIAAPSVEVFEGHLIYLLDNLVTTKTALAAGKIVYLYTADLQDQVELKYEMGKGA</sequence>
<proteinExistence type="predicted"/>
<evidence type="ECO:0000313" key="2">
    <source>
        <dbReference type="Proteomes" id="UP000294200"/>
    </source>
</evidence>
<evidence type="ECO:0000313" key="1">
    <source>
        <dbReference type="EMBL" id="TCG04609.1"/>
    </source>
</evidence>
<protein>
    <submittedName>
        <fullName evidence="1">Uncharacterized protein</fullName>
    </submittedName>
</protein>
<dbReference type="Proteomes" id="UP000294200">
    <property type="component" value="Unassembled WGS sequence"/>
</dbReference>
<gene>
    <name evidence="1" type="ORF">BZM27_39790</name>
</gene>
<name>A0A4R0XCR1_9BURK</name>
<dbReference type="EMBL" id="MWML01000236">
    <property type="protein sequence ID" value="TCG04609.1"/>
    <property type="molecule type" value="Genomic_DNA"/>
</dbReference>
<reference evidence="1 2" key="1">
    <citation type="submission" date="2017-02" db="EMBL/GenBank/DDBJ databases">
        <title>Paraburkholderia sophoroidis sp. nov. and Paraburkholderia steynii sp. nov. rhizobial symbionts of the fynbos legume Hypocalyptus sophoroides.</title>
        <authorList>
            <person name="Steenkamp E.T."/>
            <person name="Beukes C.W."/>
            <person name="Van Zyl E."/>
            <person name="Avontuur J."/>
            <person name="Chan W.Y."/>
            <person name="Hassen A."/>
            <person name="Palmer M."/>
            <person name="Mthombeni L."/>
            <person name="Phalane F."/>
            <person name="Sereme K."/>
            <person name="Venter S.N."/>
        </authorList>
    </citation>
    <scope>NUCLEOTIDE SEQUENCE [LARGE SCALE GENOMIC DNA]</scope>
    <source>
        <strain evidence="1 2">HC1.1ba</strain>
    </source>
</reference>
<dbReference type="AlphaFoldDB" id="A0A4R0XCR1"/>
<organism evidence="1 2">
    <name type="scientific">Paraburkholderia steynii</name>
    <dbReference type="NCBI Taxonomy" id="1245441"/>
    <lineage>
        <taxon>Bacteria</taxon>
        <taxon>Pseudomonadati</taxon>
        <taxon>Pseudomonadota</taxon>
        <taxon>Betaproteobacteria</taxon>
        <taxon>Burkholderiales</taxon>
        <taxon>Burkholderiaceae</taxon>
        <taxon>Paraburkholderia</taxon>
    </lineage>
</organism>
<accession>A0A4R0XCR1</accession>
<comment type="caution">
    <text evidence="1">The sequence shown here is derived from an EMBL/GenBank/DDBJ whole genome shotgun (WGS) entry which is preliminary data.</text>
</comment>